<keyword evidence="3" id="KW-1185">Reference proteome</keyword>
<reference evidence="2" key="1">
    <citation type="journal article" date="2022" name="G3 (Bethesda)">
        <title>High quality genome of the basidiomycete yeast Dioszegia hungarica PDD-24b-2 isolated from cloud water.</title>
        <authorList>
            <person name="Jarrige D."/>
            <person name="Haridas S."/>
            <person name="Bleykasten-Grosshans C."/>
            <person name="Joly M."/>
            <person name="Nadalig T."/>
            <person name="Sancelme M."/>
            <person name="Vuilleumier S."/>
            <person name="Grigoriev I.V."/>
            <person name="Amato P."/>
            <person name="Bringel F."/>
        </authorList>
    </citation>
    <scope>NUCLEOTIDE SEQUENCE</scope>
    <source>
        <strain evidence="2">PDD-24b-2</strain>
    </source>
</reference>
<dbReference type="Proteomes" id="UP001164286">
    <property type="component" value="Unassembled WGS sequence"/>
</dbReference>
<dbReference type="EMBL" id="JAKWFO010000014">
    <property type="protein sequence ID" value="KAI9632176.1"/>
    <property type="molecule type" value="Genomic_DNA"/>
</dbReference>
<sequence>MADTADPTGSTVNTVPAGIVHLTYLHGDHKHKVRNIKVADSLATHQAEYGKPTSIVAGTIYASHLLARFISHHYRESNSECTVPGGELSKLTQTREPEKARIDIVLSDGFQIEGSTSGYTFHPSTSLQPDGSGNQTWYRRITVIPIRRSDVPSGHGPYSYELSELERQIQKEWLPSSLTVPGQKPKGLALVNLVKRLHAGLREDLDTAIEQGVMLSDGTTGLEVPTADDPRTVTGSPFTSHGSLASNVLAGFSQHQTSYAGADLALTDGGERLIWTKAKARRNKQDDRTITAILDRGFPGSEASYTLNPSMYQLTPGDLTKWGEVLRAIPTDDDSSQSDTARKAIKLSAREDLALQDWKSGHEVFTLESGLSEAETLRQVHAQLEKSYQGATTVETQDGTRMLEMRPTRGEASSSTARRSTGTTQGTRLRRGRAQRMRRQRQSSRIT</sequence>
<gene>
    <name evidence="2" type="ORF">MKK02DRAFT_40475</name>
</gene>
<comment type="caution">
    <text evidence="2">The sequence shown here is derived from an EMBL/GenBank/DDBJ whole genome shotgun (WGS) entry which is preliminary data.</text>
</comment>
<dbReference type="RefSeq" id="XP_052941953.1">
    <property type="nucleotide sequence ID" value="XM_053091113.1"/>
</dbReference>
<dbReference type="AlphaFoldDB" id="A0AA38LT59"/>
<evidence type="ECO:0000313" key="3">
    <source>
        <dbReference type="Proteomes" id="UP001164286"/>
    </source>
</evidence>
<proteinExistence type="predicted"/>
<evidence type="ECO:0000256" key="1">
    <source>
        <dbReference type="SAM" id="MobiDB-lite"/>
    </source>
</evidence>
<protein>
    <submittedName>
        <fullName evidence="2">Uncharacterized protein</fullName>
    </submittedName>
</protein>
<name>A0AA38LT59_9TREE</name>
<dbReference type="GeneID" id="77730318"/>
<organism evidence="2 3">
    <name type="scientific">Dioszegia hungarica</name>
    <dbReference type="NCBI Taxonomy" id="4972"/>
    <lineage>
        <taxon>Eukaryota</taxon>
        <taxon>Fungi</taxon>
        <taxon>Dikarya</taxon>
        <taxon>Basidiomycota</taxon>
        <taxon>Agaricomycotina</taxon>
        <taxon>Tremellomycetes</taxon>
        <taxon>Tremellales</taxon>
        <taxon>Bulleribasidiaceae</taxon>
        <taxon>Dioszegia</taxon>
    </lineage>
</organism>
<feature type="region of interest" description="Disordered" evidence="1">
    <location>
        <begin position="388"/>
        <end position="447"/>
    </location>
</feature>
<feature type="compositionally biased region" description="Polar residues" evidence="1">
    <location>
        <begin position="389"/>
        <end position="399"/>
    </location>
</feature>
<feature type="compositionally biased region" description="Low complexity" evidence="1">
    <location>
        <begin position="410"/>
        <end position="427"/>
    </location>
</feature>
<accession>A0AA38LT59</accession>
<feature type="compositionally biased region" description="Basic residues" evidence="1">
    <location>
        <begin position="428"/>
        <end position="447"/>
    </location>
</feature>
<evidence type="ECO:0000313" key="2">
    <source>
        <dbReference type="EMBL" id="KAI9632176.1"/>
    </source>
</evidence>